<gene>
    <name evidence="1" type="ORF">KI387_005004</name>
</gene>
<dbReference type="EMBL" id="JAHRHJ020000002">
    <property type="protein sequence ID" value="KAH9324826.1"/>
    <property type="molecule type" value="Genomic_DNA"/>
</dbReference>
<protein>
    <submittedName>
        <fullName evidence="1">Uncharacterized protein</fullName>
    </submittedName>
</protein>
<keyword evidence="2" id="KW-1185">Reference proteome</keyword>
<evidence type="ECO:0000313" key="2">
    <source>
        <dbReference type="Proteomes" id="UP000824469"/>
    </source>
</evidence>
<comment type="caution">
    <text evidence="1">The sequence shown here is derived from an EMBL/GenBank/DDBJ whole genome shotgun (WGS) entry which is preliminary data.</text>
</comment>
<dbReference type="Proteomes" id="UP000824469">
    <property type="component" value="Unassembled WGS sequence"/>
</dbReference>
<sequence>CLLKSLAAEFTKIWLLYRKLEWICPFEVSYGLRLDGLWTVNTYFPRLSIELRVPSNKRRDAEMEYALSHQLLHCEIQFHHPNIVNTDRIDVEFSIDNLRCQSFQLNSINPIRSNLKDEWYFPAKITLTVSPEYRSHMHAVSLASSSPNPEVIVTIERSYEATFKVEKMLAEFK</sequence>
<accession>A0AA38GKP1</accession>
<dbReference type="AlphaFoldDB" id="A0AA38GKP1"/>
<dbReference type="PANTHER" id="PTHR31439:SF4">
    <property type="entry name" value="NEURONAL PAS DOMAIN PROTEIN"/>
    <property type="match status" value="1"/>
</dbReference>
<reference evidence="1 2" key="1">
    <citation type="journal article" date="2021" name="Nat. Plants">
        <title>The Taxus genome provides insights into paclitaxel biosynthesis.</title>
        <authorList>
            <person name="Xiong X."/>
            <person name="Gou J."/>
            <person name="Liao Q."/>
            <person name="Li Y."/>
            <person name="Zhou Q."/>
            <person name="Bi G."/>
            <person name="Li C."/>
            <person name="Du R."/>
            <person name="Wang X."/>
            <person name="Sun T."/>
            <person name="Guo L."/>
            <person name="Liang H."/>
            <person name="Lu P."/>
            <person name="Wu Y."/>
            <person name="Zhang Z."/>
            <person name="Ro D.K."/>
            <person name="Shang Y."/>
            <person name="Huang S."/>
            <person name="Yan J."/>
        </authorList>
    </citation>
    <scope>NUCLEOTIDE SEQUENCE [LARGE SCALE GENOMIC DNA]</scope>
    <source>
        <strain evidence="1">Ta-2019</strain>
    </source>
</reference>
<proteinExistence type="predicted"/>
<name>A0AA38GKP1_TAXCH</name>
<feature type="non-terminal residue" evidence="1">
    <location>
        <position position="1"/>
    </location>
</feature>
<evidence type="ECO:0000313" key="1">
    <source>
        <dbReference type="EMBL" id="KAH9324826.1"/>
    </source>
</evidence>
<dbReference type="PANTHER" id="PTHR31439">
    <property type="entry name" value="EXPRESSED PROTEIN"/>
    <property type="match status" value="1"/>
</dbReference>
<feature type="non-terminal residue" evidence="1">
    <location>
        <position position="173"/>
    </location>
</feature>
<organism evidence="1 2">
    <name type="scientific">Taxus chinensis</name>
    <name type="common">Chinese yew</name>
    <name type="synonym">Taxus wallichiana var. chinensis</name>
    <dbReference type="NCBI Taxonomy" id="29808"/>
    <lineage>
        <taxon>Eukaryota</taxon>
        <taxon>Viridiplantae</taxon>
        <taxon>Streptophyta</taxon>
        <taxon>Embryophyta</taxon>
        <taxon>Tracheophyta</taxon>
        <taxon>Spermatophyta</taxon>
        <taxon>Pinopsida</taxon>
        <taxon>Pinidae</taxon>
        <taxon>Conifers II</taxon>
        <taxon>Cupressales</taxon>
        <taxon>Taxaceae</taxon>
        <taxon>Taxus</taxon>
    </lineage>
</organism>